<gene>
    <name evidence="1" type="ORF">DBRI00130_LOCUS33703</name>
</gene>
<protein>
    <recommendedName>
        <fullName evidence="2">Zn-dependent metallo-hydrolase RNA specificity domain-containing protein</fullName>
    </recommendedName>
</protein>
<reference evidence="1" key="1">
    <citation type="submission" date="2021-01" db="EMBL/GenBank/DDBJ databases">
        <authorList>
            <person name="Corre E."/>
            <person name="Pelletier E."/>
            <person name="Niang G."/>
            <person name="Scheremetjew M."/>
            <person name="Finn R."/>
            <person name="Kale V."/>
            <person name="Holt S."/>
            <person name="Cochrane G."/>
            <person name="Meng A."/>
            <person name="Brown T."/>
            <person name="Cohen L."/>
        </authorList>
    </citation>
    <scope>NUCLEOTIDE SEQUENCE</scope>
    <source>
        <strain evidence="1">GSO104</strain>
    </source>
</reference>
<sequence length="113" mass="13381">MQFGNLEIQVGLLKRMFWGTNQRKWLPWKDELNHCNALLIMLFVDFMQNRNFIQKVDPKHIILVHGQKDEMGRLMSALMLQYNHMPKVSLILGCGRKTYNVFALVFVLTRKKC</sequence>
<evidence type="ECO:0000313" key="1">
    <source>
        <dbReference type="EMBL" id="CAE4642813.1"/>
    </source>
</evidence>
<dbReference type="EMBL" id="HBNS01043401">
    <property type="protein sequence ID" value="CAE4642813.1"/>
    <property type="molecule type" value="Transcribed_RNA"/>
</dbReference>
<accession>A0A7S4W053</accession>
<dbReference type="AlphaFoldDB" id="A0A7S4W053"/>
<dbReference type="Gene3D" id="3.60.15.10">
    <property type="entry name" value="Ribonuclease Z/Hydroxyacylglutathione hydrolase-like"/>
    <property type="match status" value="1"/>
</dbReference>
<proteinExistence type="predicted"/>
<dbReference type="SUPFAM" id="SSF56281">
    <property type="entry name" value="Metallo-hydrolase/oxidoreductase"/>
    <property type="match status" value="1"/>
</dbReference>
<evidence type="ECO:0008006" key="2">
    <source>
        <dbReference type="Google" id="ProtNLM"/>
    </source>
</evidence>
<organism evidence="1">
    <name type="scientific">Ditylum brightwellii</name>
    <dbReference type="NCBI Taxonomy" id="49249"/>
    <lineage>
        <taxon>Eukaryota</taxon>
        <taxon>Sar</taxon>
        <taxon>Stramenopiles</taxon>
        <taxon>Ochrophyta</taxon>
        <taxon>Bacillariophyta</taxon>
        <taxon>Mediophyceae</taxon>
        <taxon>Lithodesmiophycidae</taxon>
        <taxon>Lithodesmiales</taxon>
        <taxon>Lithodesmiaceae</taxon>
        <taxon>Ditylum</taxon>
    </lineage>
</organism>
<name>A0A7S4W053_9STRA</name>
<dbReference type="InterPro" id="IPR036866">
    <property type="entry name" value="RibonucZ/Hydroxyglut_hydro"/>
</dbReference>